<dbReference type="Proteomes" id="UP000007089">
    <property type="component" value="Chromosome"/>
</dbReference>
<evidence type="ECO:0000256" key="1">
    <source>
        <dbReference type="SAM" id="Phobius"/>
    </source>
</evidence>
<proteinExistence type="predicted"/>
<sequence>MTAPLISPTIHGILDYLLGAVLVLAPSVLGLPAGPAVIAYAVGGAHLGMSLLTGYAPGALRVIPFWAHGAVEAAGWAGLLVFLGLLTAPADGLFLASGVGILIVSALTDYGVEADGVRLRARRHAHARP</sequence>
<dbReference type="EMBL" id="CP001359">
    <property type="protein sequence ID" value="ACL65145.1"/>
    <property type="molecule type" value="Genomic_DNA"/>
</dbReference>
<evidence type="ECO:0000313" key="2">
    <source>
        <dbReference type="EMBL" id="ACL65145.1"/>
    </source>
</evidence>
<keyword evidence="1" id="KW-1133">Transmembrane helix</keyword>
<gene>
    <name evidence="2" type="ordered locus">A2cp1_1803</name>
</gene>
<reference evidence="2" key="1">
    <citation type="submission" date="2009-01" db="EMBL/GenBank/DDBJ databases">
        <title>Complete sequence of Anaeromyxobacter dehalogenans 2CP-1.</title>
        <authorList>
            <consortium name="US DOE Joint Genome Institute"/>
            <person name="Lucas S."/>
            <person name="Copeland A."/>
            <person name="Lapidus A."/>
            <person name="Glavina del Rio T."/>
            <person name="Dalin E."/>
            <person name="Tice H."/>
            <person name="Bruce D."/>
            <person name="Goodwin L."/>
            <person name="Pitluck S."/>
            <person name="Saunders E."/>
            <person name="Brettin T."/>
            <person name="Detter J.C."/>
            <person name="Han C."/>
            <person name="Larimer F."/>
            <person name="Land M."/>
            <person name="Hauser L."/>
            <person name="Kyrpides N."/>
            <person name="Ovchinnikova G."/>
            <person name="Beliaev A.S."/>
            <person name="Richardson P."/>
        </authorList>
    </citation>
    <scope>NUCLEOTIDE SEQUENCE</scope>
    <source>
        <strain evidence="2">2CP-1</strain>
    </source>
</reference>
<protein>
    <submittedName>
        <fullName evidence="2">Uncharacterized protein</fullName>
    </submittedName>
</protein>
<dbReference type="KEGG" id="acp:A2cp1_1803"/>
<name>B8J6G4_ANAD2</name>
<keyword evidence="1" id="KW-0812">Transmembrane</keyword>
<feature type="transmembrane region" description="Helical" evidence="1">
    <location>
        <begin position="37"/>
        <end position="58"/>
    </location>
</feature>
<keyword evidence="3" id="KW-1185">Reference proteome</keyword>
<dbReference type="RefSeq" id="WP_012633069.1">
    <property type="nucleotide sequence ID" value="NC_011891.1"/>
</dbReference>
<organism evidence="2 3">
    <name type="scientific">Anaeromyxobacter dehalogenans (strain ATCC BAA-258 / DSM 21875 / 2CP-1)</name>
    <dbReference type="NCBI Taxonomy" id="455488"/>
    <lineage>
        <taxon>Bacteria</taxon>
        <taxon>Pseudomonadati</taxon>
        <taxon>Myxococcota</taxon>
        <taxon>Myxococcia</taxon>
        <taxon>Myxococcales</taxon>
        <taxon>Cystobacterineae</taxon>
        <taxon>Anaeromyxobacteraceae</taxon>
        <taxon>Anaeromyxobacter</taxon>
    </lineage>
</organism>
<feature type="transmembrane region" description="Helical" evidence="1">
    <location>
        <begin position="12"/>
        <end position="31"/>
    </location>
</feature>
<feature type="transmembrane region" description="Helical" evidence="1">
    <location>
        <begin position="65"/>
        <end position="86"/>
    </location>
</feature>
<dbReference type="AlphaFoldDB" id="B8J6G4"/>
<keyword evidence="1" id="KW-0472">Membrane</keyword>
<feature type="transmembrane region" description="Helical" evidence="1">
    <location>
        <begin position="92"/>
        <end position="112"/>
    </location>
</feature>
<accession>B8J6G4</accession>
<dbReference type="HOGENOM" id="CLU_124842_2_1_7"/>
<evidence type="ECO:0000313" key="3">
    <source>
        <dbReference type="Proteomes" id="UP000007089"/>
    </source>
</evidence>